<evidence type="ECO:0000256" key="2">
    <source>
        <dbReference type="ARBA" id="ARBA00022840"/>
    </source>
</evidence>
<protein>
    <submittedName>
        <fullName evidence="9">Response regulator of zinc sigma-54-dependent two-component system</fullName>
    </submittedName>
</protein>
<dbReference type="Gene3D" id="2.60.200.20">
    <property type="match status" value="1"/>
</dbReference>
<dbReference type="FunFam" id="3.40.50.300:FF:000006">
    <property type="entry name" value="DNA-binding transcriptional regulator NtrC"/>
    <property type="match status" value="1"/>
</dbReference>
<dbReference type="PANTHER" id="PTHR32071:SF81">
    <property type="entry name" value="PROPIONATE CATABOLISM OPERON REGULATORY PROTEIN"/>
    <property type="match status" value="1"/>
</dbReference>
<feature type="region of interest" description="Disordered" evidence="6">
    <location>
        <begin position="378"/>
        <end position="398"/>
    </location>
</feature>
<dbReference type="InterPro" id="IPR002078">
    <property type="entry name" value="Sigma_54_int"/>
</dbReference>
<dbReference type="GO" id="GO:0006355">
    <property type="term" value="P:regulation of DNA-templated transcription"/>
    <property type="evidence" value="ECO:0007669"/>
    <property type="project" value="InterPro"/>
</dbReference>
<gene>
    <name evidence="9" type="ORF">AKJ09_01194</name>
</gene>
<dbReference type="SUPFAM" id="SSF52540">
    <property type="entry name" value="P-loop containing nucleoside triphosphate hydrolases"/>
    <property type="match status" value="1"/>
</dbReference>
<evidence type="ECO:0000259" key="7">
    <source>
        <dbReference type="PROSITE" id="PS50006"/>
    </source>
</evidence>
<dbReference type="CDD" id="cd00060">
    <property type="entry name" value="FHA"/>
    <property type="match status" value="1"/>
</dbReference>
<dbReference type="SMART" id="SM00240">
    <property type="entry name" value="FHA"/>
    <property type="match status" value="1"/>
</dbReference>
<dbReference type="CDD" id="cd00009">
    <property type="entry name" value="AAA"/>
    <property type="match status" value="1"/>
</dbReference>
<dbReference type="PANTHER" id="PTHR32071">
    <property type="entry name" value="TRANSCRIPTIONAL REGULATORY PROTEIN"/>
    <property type="match status" value="1"/>
</dbReference>
<sequence>MEPRVTPGVNPGINPGGKTIPRFLRATPAPRLELKIEREAGKATSRVVVFDGDALRLGSHDANDVVFSDPHVSRFHCRIERTPRAWRVIDQDSLNGTRVSGVPIRDADLPLPDCRIELGDSVVLVTEVPSVQSVEILDQPSFGDLYGASFPMRRLFAMLERVCESEANVLIEGESGTGKELVATEIVRRGPRSHKPFVVVDCSAISPSIIESELFGHVRGAFTGADRDRVGAFESAQGGTIFLDEIGELPLDMQPKLLRALEAREIRRVGDSKPRKIDVRVIAATNRRLEREVNHGRFREDLYFRLSVVTVRVPPLRERLEDVDLLVRATLDSLDAQSSAHLFTPEVLAEMRRHNWPGNVRELRNFVERTVVLRGIETRRDAPEPENTSAPTKSPAPIGLELSFREGKEAVIADYERSYLGSLLEWANGNVSRAARKAKIDRMSLYRLMDRHGVRHTAHGSKDDD</sequence>
<dbReference type="InterPro" id="IPR008984">
    <property type="entry name" value="SMAD_FHA_dom_sf"/>
</dbReference>
<dbReference type="PROSITE" id="PS50045">
    <property type="entry name" value="SIGMA54_INTERACT_4"/>
    <property type="match status" value="1"/>
</dbReference>
<evidence type="ECO:0000259" key="8">
    <source>
        <dbReference type="PROSITE" id="PS50045"/>
    </source>
</evidence>
<organism evidence="9 10">
    <name type="scientific">Labilithrix luteola</name>
    <dbReference type="NCBI Taxonomy" id="1391654"/>
    <lineage>
        <taxon>Bacteria</taxon>
        <taxon>Pseudomonadati</taxon>
        <taxon>Myxococcota</taxon>
        <taxon>Polyangia</taxon>
        <taxon>Polyangiales</taxon>
        <taxon>Labilitrichaceae</taxon>
        <taxon>Labilithrix</taxon>
    </lineage>
</organism>
<dbReference type="InterPro" id="IPR025943">
    <property type="entry name" value="Sigma_54_int_dom_ATP-bd_2"/>
</dbReference>
<feature type="domain" description="FHA" evidence="7">
    <location>
        <begin position="55"/>
        <end position="104"/>
    </location>
</feature>
<evidence type="ECO:0000313" key="10">
    <source>
        <dbReference type="Proteomes" id="UP000064967"/>
    </source>
</evidence>
<reference evidence="9 10" key="1">
    <citation type="submission" date="2015-08" db="EMBL/GenBank/DDBJ databases">
        <authorList>
            <person name="Babu N.S."/>
            <person name="Beckwith C.J."/>
            <person name="Beseler K.G."/>
            <person name="Brison A."/>
            <person name="Carone J.V."/>
            <person name="Caskin T.P."/>
            <person name="Diamond M."/>
            <person name="Durham M.E."/>
            <person name="Foxe J.M."/>
            <person name="Go M."/>
            <person name="Henderson B.A."/>
            <person name="Jones I.B."/>
            <person name="McGettigan J.A."/>
            <person name="Micheletti S.J."/>
            <person name="Nasrallah M.E."/>
            <person name="Ortiz D."/>
            <person name="Piller C.R."/>
            <person name="Privatt S.R."/>
            <person name="Schneider S.L."/>
            <person name="Sharp S."/>
            <person name="Smith T.C."/>
            <person name="Stanton J.D."/>
            <person name="Ullery H.E."/>
            <person name="Wilson R.J."/>
            <person name="Serrano M.G."/>
            <person name="Buck G."/>
            <person name="Lee V."/>
            <person name="Wang Y."/>
            <person name="Carvalho R."/>
            <person name="Voegtly L."/>
            <person name="Shi R."/>
            <person name="Duckworth R."/>
            <person name="Johnson A."/>
            <person name="Loviza R."/>
            <person name="Walstead R."/>
            <person name="Shah Z."/>
            <person name="Kiflezghi M."/>
            <person name="Wade K."/>
            <person name="Ball S.L."/>
            <person name="Bradley K.W."/>
            <person name="Asai D.J."/>
            <person name="Bowman C.A."/>
            <person name="Russell D.A."/>
            <person name="Pope W.H."/>
            <person name="Jacobs-Sera D."/>
            <person name="Hendrix R.W."/>
            <person name="Hatfull G.F."/>
        </authorList>
    </citation>
    <scope>NUCLEOTIDE SEQUENCE [LARGE SCALE GENOMIC DNA]</scope>
    <source>
        <strain evidence="9 10">DSM 27648</strain>
    </source>
</reference>
<dbReference type="Gene3D" id="1.10.10.60">
    <property type="entry name" value="Homeodomain-like"/>
    <property type="match status" value="1"/>
</dbReference>
<dbReference type="InterPro" id="IPR027417">
    <property type="entry name" value="P-loop_NTPase"/>
</dbReference>
<keyword evidence="4" id="KW-0238">DNA-binding</keyword>
<dbReference type="SUPFAM" id="SSF49879">
    <property type="entry name" value="SMAD/FHA domain"/>
    <property type="match status" value="1"/>
</dbReference>
<dbReference type="InterPro" id="IPR058031">
    <property type="entry name" value="AAA_lid_NorR"/>
</dbReference>
<dbReference type="SUPFAM" id="SSF46689">
    <property type="entry name" value="Homeodomain-like"/>
    <property type="match status" value="1"/>
</dbReference>
<accession>A0A0K1PLY0</accession>
<dbReference type="SMART" id="SM00382">
    <property type="entry name" value="AAA"/>
    <property type="match status" value="1"/>
</dbReference>
<dbReference type="GO" id="GO:0003677">
    <property type="term" value="F:DNA binding"/>
    <property type="evidence" value="ECO:0007669"/>
    <property type="project" value="UniProtKB-KW"/>
</dbReference>
<keyword evidence="10" id="KW-1185">Reference proteome</keyword>
<evidence type="ECO:0000256" key="6">
    <source>
        <dbReference type="SAM" id="MobiDB-lite"/>
    </source>
</evidence>
<dbReference type="Pfam" id="PF00498">
    <property type="entry name" value="FHA"/>
    <property type="match status" value="1"/>
</dbReference>
<dbReference type="InterPro" id="IPR025944">
    <property type="entry name" value="Sigma_54_int_dom_CS"/>
</dbReference>
<dbReference type="EMBL" id="CP012333">
    <property type="protein sequence ID" value="AKU94530.1"/>
    <property type="molecule type" value="Genomic_DNA"/>
</dbReference>
<dbReference type="Gene3D" id="3.40.50.300">
    <property type="entry name" value="P-loop containing nucleotide triphosphate hydrolases"/>
    <property type="match status" value="1"/>
</dbReference>
<keyword evidence="1" id="KW-0547">Nucleotide-binding</keyword>
<dbReference type="PROSITE" id="PS00676">
    <property type="entry name" value="SIGMA54_INTERACT_2"/>
    <property type="match status" value="1"/>
</dbReference>
<evidence type="ECO:0000256" key="5">
    <source>
        <dbReference type="ARBA" id="ARBA00023163"/>
    </source>
</evidence>
<dbReference type="InterPro" id="IPR000253">
    <property type="entry name" value="FHA_dom"/>
</dbReference>
<keyword evidence="5" id="KW-0804">Transcription</keyword>
<dbReference type="Pfam" id="PF00158">
    <property type="entry name" value="Sigma54_activat"/>
    <property type="match status" value="1"/>
</dbReference>
<dbReference type="AlphaFoldDB" id="A0A0K1PLY0"/>
<dbReference type="InterPro" id="IPR003593">
    <property type="entry name" value="AAA+_ATPase"/>
</dbReference>
<feature type="region of interest" description="Disordered" evidence="6">
    <location>
        <begin position="1"/>
        <end position="21"/>
    </location>
</feature>
<feature type="domain" description="Sigma-54 factor interaction" evidence="8">
    <location>
        <begin position="145"/>
        <end position="372"/>
    </location>
</feature>
<evidence type="ECO:0000313" key="9">
    <source>
        <dbReference type="EMBL" id="AKU94530.1"/>
    </source>
</evidence>
<dbReference type="InterPro" id="IPR009057">
    <property type="entry name" value="Homeodomain-like_sf"/>
</dbReference>
<dbReference type="PROSITE" id="PS00688">
    <property type="entry name" value="SIGMA54_INTERACT_3"/>
    <property type="match status" value="1"/>
</dbReference>
<keyword evidence="2" id="KW-0067">ATP-binding</keyword>
<dbReference type="InterPro" id="IPR025662">
    <property type="entry name" value="Sigma_54_int_dom_ATP-bd_1"/>
</dbReference>
<evidence type="ECO:0000256" key="1">
    <source>
        <dbReference type="ARBA" id="ARBA00022741"/>
    </source>
</evidence>
<proteinExistence type="predicted"/>
<dbReference type="Pfam" id="PF25601">
    <property type="entry name" value="AAA_lid_14"/>
    <property type="match status" value="1"/>
</dbReference>
<keyword evidence="3" id="KW-0805">Transcription regulation</keyword>
<evidence type="ECO:0000256" key="4">
    <source>
        <dbReference type="ARBA" id="ARBA00023125"/>
    </source>
</evidence>
<name>A0A0K1PLY0_9BACT</name>
<dbReference type="GO" id="GO:0005524">
    <property type="term" value="F:ATP binding"/>
    <property type="evidence" value="ECO:0007669"/>
    <property type="project" value="UniProtKB-KW"/>
</dbReference>
<dbReference type="KEGG" id="llu:AKJ09_01194"/>
<dbReference type="Proteomes" id="UP000064967">
    <property type="component" value="Chromosome"/>
</dbReference>
<evidence type="ECO:0000256" key="3">
    <source>
        <dbReference type="ARBA" id="ARBA00023015"/>
    </source>
</evidence>
<dbReference type="STRING" id="1391654.AKJ09_01194"/>
<dbReference type="Gene3D" id="1.10.8.60">
    <property type="match status" value="1"/>
</dbReference>
<dbReference type="PROSITE" id="PS00675">
    <property type="entry name" value="SIGMA54_INTERACT_1"/>
    <property type="match status" value="1"/>
</dbReference>
<dbReference type="PROSITE" id="PS50006">
    <property type="entry name" value="FHA_DOMAIN"/>
    <property type="match status" value="1"/>
</dbReference>